<feature type="domain" description="PTS EIIC type-2" evidence="10">
    <location>
        <begin position="6"/>
        <end position="352"/>
    </location>
</feature>
<dbReference type="PROSITE" id="PS51104">
    <property type="entry name" value="PTS_EIIC_TYPE_2"/>
    <property type="match status" value="1"/>
</dbReference>
<feature type="transmembrane region" description="Helical" evidence="9">
    <location>
        <begin position="269"/>
        <end position="287"/>
    </location>
</feature>
<accession>A0A1T5M8H8</accession>
<reference evidence="11 12" key="1">
    <citation type="submission" date="2017-02" db="EMBL/GenBank/DDBJ databases">
        <authorList>
            <person name="Peterson S.W."/>
        </authorList>
    </citation>
    <scope>NUCLEOTIDE SEQUENCE [LARGE SCALE GENOMIC DNA]</scope>
    <source>
        <strain evidence="11 12">M1</strain>
    </source>
</reference>
<feature type="transmembrane region" description="Helical" evidence="9">
    <location>
        <begin position="12"/>
        <end position="34"/>
    </location>
</feature>
<dbReference type="InterPro" id="IPR050864">
    <property type="entry name" value="Bacterial_PTS_Sugar_Transport"/>
</dbReference>
<dbReference type="GO" id="GO:0009401">
    <property type="term" value="P:phosphoenolpyruvate-dependent sugar phosphotransferase system"/>
    <property type="evidence" value="ECO:0007669"/>
    <property type="project" value="UniProtKB-KW"/>
</dbReference>
<evidence type="ECO:0000259" key="10">
    <source>
        <dbReference type="PROSITE" id="PS51104"/>
    </source>
</evidence>
<evidence type="ECO:0000256" key="3">
    <source>
        <dbReference type="ARBA" id="ARBA00022475"/>
    </source>
</evidence>
<dbReference type="Proteomes" id="UP000190285">
    <property type="component" value="Unassembled WGS sequence"/>
</dbReference>
<evidence type="ECO:0000313" key="11">
    <source>
        <dbReference type="EMBL" id="SKC84550.1"/>
    </source>
</evidence>
<feature type="transmembrane region" description="Helical" evidence="9">
    <location>
        <begin position="94"/>
        <end position="113"/>
    </location>
</feature>
<comment type="subcellular location">
    <subcellularLocation>
        <location evidence="1">Cell inner membrane</location>
        <topology evidence="1">Multi-pass membrane protein</topology>
    </subcellularLocation>
</comment>
<dbReference type="NCBIfam" id="TIGR01427">
    <property type="entry name" value="PTS_IIC_fructo"/>
    <property type="match status" value="1"/>
</dbReference>
<feature type="transmembrane region" description="Helical" evidence="9">
    <location>
        <begin position="125"/>
        <end position="147"/>
    </location>
</feature>
<dbReference type="RefSeq" id="WP_079494290.1">
    <property type="nucleotide sequence ID" value="NZ_FUZT01000011.1"/>
</dbReference>
<keyword evidence="5" id="KW-0598">Phosphotransferase system</keyword>
<keyword evidence="2" id="KW-0813">Transport</keyword>
<dbReference type="OrthoDB" id="9782569at2"/>
<dbReference type="AlphaFoldDB" id="A0A1T5M8H8"/>
<protein>
    <submittedName>
        <fullName evidence="11">PTS system, fructose-specific IIC component</fullName>
    </submittedName>
</protein>
<dbReference type="PANTHER" id="PTHR30505">
    <property type="entry name" value="FRUCTOSE-LIKE PERMEASE"/>
    <property type="match status" value="1"/>
</dbReference>
<evidence type="ECO:0000313" key="12">
    <source>
        <dbReference type="Proteomes" id="UP000190285"/>
    </source>
</evidence>
<dbReference type="InterPro" id="IPR013014">
    <property type="entry name" value="PTS_EIIC_2"/>
</dbReference>
<evidence type="ECO:0000256" key="1">
    <source>
        <dbReference type="ARBA" id="ARBA00004429"/>
    </source>
</evidence>
<evidence type="ECO:0000256" key="5">
    <source>
        <dbReference type="ARBA" id="ARBA00022683"/>
    </source>
</evidence>
<keyword evidence="12" id="KW-1185">Reference proteome</keyword>
<dbReference type="GO" id="GO:0005886">
    <property type="term" value="C:plasma membrane"/>
    <property type="evidence" value="ECO:0007669"/>
    <property type="project" value="UniProtKB-SubCell"/>
</dbReference>
<dbReference type="EMBL" id="FUZT01000011">
    <property type="protein sequence ID" value="SKC84550.1"/>
    <property type="molecule type" value="Genomic_DNA"/>
</dbReference>
<name>A0A1T5M8H8_9FIRM</name>
<dbReference type="InterPro" id="IPR003352">
    <property type="entry name" value="PTS_EIIC"/>
</dbReference>
<feature type="transmembrane region" description="Helical" evidence="9">
    <location>
        <begin position="209"/>
        <end position="231"/>
    </location>
</feature>
<sequence length="352" mass="37007">MKNLNIKKHIMTGISYMIPAIVAGGLLMAAARVFGGANVGQAENTIPWIINLIGSYSMQFAVPILTAGIAYSICDKSGIAPGLALGYLSVQLKAGFLGGMLVALILGYFIQWIKTLNIPSMIRSLMGVLIIPFVSTIVIGLLFYLLISPPIIWLTQGITGFLQGLQGSSRFLFGAILGALMAIDMGGPINKTACAFSNGLNADGIFAPTATKIIGGMVPPIGIALSVLVFGRKKFNETEKKSAIAAIPMGFSYITEGVLPFVAADPLRVIISCMVGSGIAGGLTMTLGVESMATHGGIFVVPLMTNPLGFLIALTAGSLTTGFVYSILRRSNVNEDAKEEEIEDLDIEVDIL</sequence>
<keyword evidence="8 9" id="KW-0472">Membrane</keyword>
<dbReference type="GO" id="GO:0090563">
    <property type="term" value="F:protein-phosphocysteine-sugar phosphotransferase activity"/>
    <property type="evidence" value="ECO:0007669"/>
    <property type="project" value="TreeGrafter"/>
</dbReference>
<evidence type="ECO:0000256" key="2">
    <source>
        <dbReference type="ARBA" id="ARBA00022448"/>
    </source>
</evidence>
<evidence type="ECO:0000256" key="6">
    <source>
        <dbReference type="ARBA" id="ARBA00022692"/>
    </source>
</evidence>
<evidence type="ECO:0000256" key="8">
    <source>
        <dbReference type="ARBA" id="ARBA00023136"/>
    </source>
</evidence>
<feature type="transmembrane region" description="Helical" evidence="9">
    <location>
        <begin position="308"/>
        <end position="328"/>
    </location>
</feature>
<evidence type="ECO:0000256" key="7">
    <source>
        <dbReference type="ARBA" id="ARBA00022989"/>
    </source>
</evidence>
<dbReference type="Pfam" id="PF02378">
    <property type="entry name" value="PTS_EIIC"/>
    <property type="match status" value="1"/>
</dbReference>
<dbReference type="PANTHER" id="PTHR30505:SF0">
    <property type="entry name" value="FRUCTOSE-LIKE PTS SYSTEM EIIBC COMPONENT-RELATED"/>
    <property type="match status" value="1"/>
</dbReference>
<feature type="transmembrane region" description="Helical" evidence="9">
    <location>
        <begin position="46"/>
        <end position="73"/>
    </location>
</feature>
<organism evidence="11 12">
    <name type="scientific">Maledivibacter halophilus</name>
    <dbReference type="NCBI Taxonomy" id="36842"/>
    <lineage>
        <taxon>Bacteria</taxon>
        <taxon>Bacillati</taxon>
        <taxon>Bacillota</taxon>
        <taxon>Clostridia</taxon>
        <taxon>Peptostreptococcales</taxon>
        <taxon>Caminicellaceae</taxon>
        <taxon>Maledivibacter</taxon>
    </lineage>
</organism>
<keyword evidence="4" id="KW-0762">Sugar transport</keyword>
<keyword evidence="7 9" id="KW-1133">Transmembrane helix</keyword>
<dbReference type="GO" id="GO:0005351">
    <property type="term" value="F:carbohydrate:proton symporter activity"/>
    <property type="evidence" value="ECO:0007669"/>
    <property type="project" value="InterPro"/>
</dbReference>
<proteinExistence type="predicted"/>
<dbReference type="GO" id="GO:0008982">
    <property type="term" value="F:protein-N(PI)-phosphohistidine-sugar phosphotransferase activity"/>
    <property type="evidence" value="ECO:0007669"/>
    <property type="project" value="InterPro"/>
</dbReference>
<keyword evidence="6 9" id="KW-0812">Transmembrane</keyword>
<evidence type="ECO:0000256" key="9">
    <source>
        <dbReference type="SAM" id="Phobius"/>
    </source>
</evidence>
<keyword evidence="3" id="KW-1003">Cell membrane</keyword>
<gene>
    <name evidence="11" type="ORF">SAMN02194393_04157</name>
</gene>
<dbReference type="STRING" id="36842.SAMN02194393_04157"/>
<dbReference type="InterPro" id="IPR006327">
    <property type="entry name" value="PTS_IIC_fruc"/>
</dbReference>
<evidence type="ECO:0000256" key="4">
    <source>
        <dbReference type="ARBA" id="ARBA00022597"/>
    </source>
</evidence>
<feature type="transmembrane region" description="Helical" evidence="9">
    <location>
        <begin position="171"/>
        <end position="189"/>
    </location>
</feature>